<dbReference type="KEGG" id="pfg:AB870_00695"/>
<dbReference type="GO" id="GO:0006227">
    <property type="term" value="P:dUDP biosynthetic process"/>
    <property type="evidence" value="ECO:0007669"/>
    <property type="project" value="TreeGrafter"/>
</dbReference>
<dbReference type="GO" id="GO:0004798">
    <property type="term" value="F:dTMP kinase activity"/>
    <property type="evidence" value="ECO:0007669"/>
    <property type="project" value="UniProtKB-UniRule"/>
</dbReference>
<comment type="catalytic activity">
    <reaction evidence="10 12">
        <text>dTMP + ATP = dTDP + ADP</text>
        <dbReference type="Rhea" id="RHEA:13517"/>
        <dbReference type="ChEBI" id="CHEBI:30616"/>
        <dbReference type="ChEBI" id="CHEBI:58369"/>
        <dbReference type="ChEBI" id="CHEBI:63528"/>
        <dbReference type="ChEBI" id="CHEBI:456216"/>
        <dbReference type="EC" id="2.7.4.9"/>
    </reaction>
</comment>
<dbReference type="GO" id="GO:0006235">
    <property type="term" value="P:dTTP biosynthetic process"/>
    <property type="evidence" value="ECO:0007669"/>
    <property type="project" value="UniProtKB-UniRule"/>
</dbReference>
<dbReference type="FunFam" id="3.40.50.300:FF:000225">
    <property type="entry name" value="Thymidylate kinase"/>
    <property type="match status" value="1"/>
</dbReference>
<dbReference type="PATRIC" id="fig|656179.3.peg.149"/>
<protein>
    <recommendedName>
        <fullName evidence="3 12">Thymidylate kinase</fullName>
        <ecNumber evidence="2 12">2.7.4.9</ecNumber>
    </recommendedName>
    <alternativeName>
        <fullName evidence="9 12">dTMP kinase</fullName>
    </alternativeName>
</protein>
<keyword evidence="15" id="KW-1185">Reference proteome</keyword>
<evidence type="ECO:0000256" key="2">
    <source>
        <dbReference type="ARBA" id="ARBA00012980"/>
    </source>
</evidence>
<dbReference type="GO" id="GO:0005524">
    <property type="term" value="F:ATP binding"/>
    <property type="evidence" value="ECO:0007669"/>
    <property type="project" value="UniProtKB-UniRule"/>
</dbReference>
<dbReference type="Proteomes" id="UP000035651">
    <property type="component" value="Chromosome"/>
</dbReference>
<gene>
    <name evidence="12 14" type="primary">tmk</name>
    <name evidence="14" type="ORF">AB870_00695</name>
</gene>
<dbReference type="EC" id="2.7.4.9" evidence="2 12"/>
<keyword evidence="7 12" id="KW-0418">Kinase</keyword>
<evidence type="ECO:0000259" key="13">
    <source>
        <dbReference type="Pfam" id="PF02223"/>
    </source>
</evidence>
<evidence type="ECO:0000313" key="14">
    <source>
        <dbReference type="EMBL" id="AKM28964.1"/>
    </source>
</evidence>
<dbReference type="AlphaFoldDB" id="A0A0H3WM55"/>
<feature type="domain" description="Thymidylate kinase-like" evidence="13">
    <location>
        <begin position="22"/>
        <end position="211"/>
    </location>
</feature>
<evidence type="ECO:0000256" key="6">
    <source>
        <dbReference type="ARBA" id="ARBA00022741"/>
    </source>
</evidence>
<feature type="binding site" evidence="12">
    <location>
        <begin position="24"/>
        <end position="31"/>
    </location>
    <ligand>
        <name>ATP</name>
        <dbReference type="ChEBI" id="CHEBI:30616"/>
    </ligand>
</feature>
<dbReference type="PANTHER" id="PTHR10344">
    <property type="entry name" value="THYMIDYLATE KINASE"/>
    <property type="match status" value="1"/>
</dbReference>
<evidence type="ECO:0000256" key="1">
    <source>
        <dbReference type="ARBA" id="ARBA00009776"/>
    </source>
</evidence>
<evidence type="ECO:0000256" key="3">
    <source>
        <dbReference type="ARBA" id="ARBA00017144"/>
    </source>
</evidence>
<evidence type="ECO:0000256" key="12">
    <source>
        <dbReference type="HAMAP-Rule" id="MF_00165"/>
    </source>
</evidence>
<dbReference type="Gene3D" id="3.40.50.300">
    <property type="entry name" value="P-loop containing nucleotide triphosphate hydrolases"/>
    <property type="match status" value="1"/>
</dbReference>
<name>A0A0H3WM55_9BURK</name>
<evidence type="ECO:0000256" key="8">
    <source>
        <dbReference type="ARBA" id="ARBA00022840"/>
    </source>
</evidence>
<dbReference type="GO" id="GO:0005829">
    <property type="term" value="C:cytosol"/>
    <property type="evidence" value="ECO:0007669"/>
    <property type="project" value="TreeGrafter"/>
</dbReference>
<evidence type="ECO:0000256" key="10">
    <source>
        <dbReference type="ARBA" id="ARBA00048743"/>
    </source>
</evidence>
<keyword evidence="6 12" id="KW-0547">Nucleotide-binding</keyword>
<evidence type="ECO:0000256" key="5">
    <source>
        <dbReference type="ARBA" id="ARBA00022727"/>
    </source>
</evidence>
<comment type="function">
    <text evidence="11 12">Phosphorylation of dTMP to form dTDP in both de novo and salvage pathways of dTTP synthesis.</text>
</comment>
<dbReference type="PANTHER" id="PTHR10344:SF4">
    <property type="entry name" value="UMP-CMP KINASE 2, MITOCHONDRIAL"/>
    <property type="match status" value="1"/>
</dbReference>
<dbReference type="HAMAP" id="MF_00165">
    <property type="entry name" value="Thymidylate_kinase"/>
    <property type="match status" value="1"/>
</dbReference>
<dbReference type="GO" id="GO:0006233">
    <property type="term" value="P:dTDP biosynthetic process"/>
    <property type="evidence" value="ECO:0007669"/>
    <property type="project" value="InterPro"/>
</dbReference>
<dbReference type="Pfam" id="PF02223">
    <property type="entry name" value="Thymidylate_kin"/>
    <property type="match status" value="1"/>
</dbReference>
<keyword evidence="4 12" id="KW-0808">Transferase</keyword>
<comment type="similarity">
    <text evidence="1 12">Belongs to the thymidylate kinase family.</text>
</comment>
<evidence type="ECO:0000256" key="11">
    <source>
        <dbReference type="ARBA" id="ARBA00057735"/>
    </source>
</evidence>
<evidence type="ECO:0000313" key="15">
    <source>
        <dbReference type="Proteomes" id="UP000035651"/>
    </source>
</evidence>
<dbReference type="CDD" id="cd01672">
    <property type="entry name" value="TMPK"/>
    <property type="match status" value="1"/>
</dbReference>
<dbReference type="OrthoDB" id="9774907at2"/>
<evidence type="ECO:0000256" key="7">
    <source>
        <dbReference type="ARBA" id="ARBA00022777"/>
    </source>
</evidence>
<reference evidence="14" key="1">
    <citation type="submission" date="2016-06" db="EMBL/GenBank/DDBJ databases">
        <title>Complete Genome Sequence of Pandoraea faecigallinarum DSM-23572.</title>
        <authorList>
            <person name="Yong D."/>
            <person name="Ee R."/>
            <person name="Lim Y.-L."/>
            <person name="Yin W.-F."/>
            <person name="Chan K.-G."/>
        </authorList>
    </citation>
    <scope>NUCLEOTIDE SEQUENCE</scope>
    <source>
        <strain evidence="14">DSM 23572</strain>
    </source>
</reference>
<dbReference type="EMBL" id="CP011807">
    <property type="protein sequence ID" value="AKM28964.1"/>
    <property type="molecule type" value="Genomic_DNA"/>
</dbReference>
<sequence>MTHSPEAPVPAPAVVPGKFVTFEGIDGAGKSTHVNAFVDALRQGLAGVGRNVVATREPGGTPLGEALRKLVLDEPMDIETEALLMFAGRREHLVKVIEPALARGDWVVSDRFTDATFAYQGGGRGLSREKLSILEQWVQGTRQPDLTILFDLDPAIAAARLAGARAPDKFERESAAFFTRVREEYLRRAQTSGGRIVLIDAAQGIDAIAEQLANVFARLGLPGH</sequence>
<accession>A0A0H3WM55</accession>
<dbReference type="InterPro" id="IPR018094">
    <property type="entry name" value="Thymidylate_kinase"/>
</dbReference>
<dbReference type="SUPFAM" id="SSF52540">
    <property type="entry name" value="P-loop containing nucleoside triphosphate hydrolases"/>
    <property type="match status" value="1"/>
</dbReference>
<dbReference type="NCBIfam" id="TIGR00041">
    <property type="entry name" value="DTMP_kinase"/>
    <property type="match status" value="1"/>
</dbReference>
<evidence type="ECO:0000256" key="4">
    <source>
        <dbReference type="ARBA" id="ARBA00022679"/>
    </source>
</evidence>
<proteinExistence type="inferred from homology"/>
<dbReference type="InterPro" id="IPR039430">
    <property type="entry name" value="Thymidylate_kin-like_dom"/>
</dbReference>
<keyword evidence="5 12" id="KW-0545">Nucleotide biosynthesis</keyword>
<dbReference type="InterPro" id="IPR027417">
    <property type="entry name" value="P-loop_NTPase"/>
</dbReference>
<evidence type="ECO:0000256" key="9">
    <source>
        <dbReference type="ARBA" id="ARBA00029962"/>
    </source>
</evidence>
<dbReference type="STRING" id="656179.AB870_00695"/>
<organism evidence="14 15">
    <name type="scientific">Pandoraea faecigallinarum</name>
    <dbReference type="NCBI Taxonomy" id="656179"/>
    <lineage>
        <taxon>Bacteria</taxon>
        <taxon>Pseudomonadati</taxon>
        <taxon>Pseudomonadota</taxon>
        <taxon>Betaproteobacteria</taxon>
        <taxon>Burkholderiales</taxon>
        <taxon>Burkholderiaceae</taxon>
        <taxon>Pandoraea</taxon>
    </lineage>
</organism>
<keyword evidence="8 12" id="KW-0067">ATP-binding</keyword>